<accession>A0ABV0UMV3</accession>
<gene>
    <name evidence="1" type="ORF">ILYODFUR_034441</name>
</gene>
<protein>
    <submittedName>
        <fullName evidence="1">Uncharacterized protein</fullName>
    </submittedName>
</protein>
<dbReference type="Proteomes" id="UP001482620">
    <property type="component" value="Unassembled WGS sequence"/>
</dbReference>
<name>A0ABV0UMV3_9TELE</name>
<keyword evidence="2" id="KW-1185">Reference proteome</keyword>
<dbReference type="EMBL" id="JAHRIQ010075714">
    <property type="protein sequence ID" value="MEQ2246071.1"/>
    <property type="molecule type" value="Genomic_DNA"/>
</dbReference>
<comment type="caution">
    <text evidence="1">The sequence shown here is derived from an EMBL/GenBank/DDBJ whole genome shotgun (WGS) entry which is preliminary data.</text>
</comment>
<sequence>MSLLWLLSPPRATAKQKQKLKKKKKHICLDKGYVAGAVRLSIILLFQTSLKSSNTAIHSELSVVYLLCDTICQLKHNGLQSSQSFCSLALKCNSSVHLHHIVFPFIQNLNSPF</sequence>
<evidence type="ECO:0000313" key="1">
    <source>
        <dbReference type="EMBL" id="MEQ2246071.1"/>
    </source>
</evidence>
<reference evidence="1 2" key="1">
    <citation type="submission" date="2021-06" db="EMBL/GenBank/DDBJ databases">
        <authorList>
            <person name="Palmer J.M."/>
        </authorList>
    </citation>
    <scope>NUCLEOTIDE SEQUENCE [LARGE SCALE GENOMIC DNA]</scope>
    <source>
        <strain evidence="2">if_2019</strain>
        <tissue evidence="1">Muscle</tissue>
    </source>
</reference>
<organism evidence="1 2">
    <name type="scientific">Ilyodon furcidens</name>
    <name type="common">goldbreast splitfin</name>
    <dbReference type="NCBI Taxonomy" id="33524"/>
    <lineage>
        <taxon>Eukaryota</taxon>
        <taxon>Metazoa</taxon>
        <taxon>Chordata</taxon>
        <taxon>Craniata</taxon>
        <taxon>Vertebrata</taxon>
        <taxon>Euteleostomi</taxon>
        <taxon>Actinopterygii</taxon>
        <taxon>Neopterygii</taxon>
        <taxon>Teleostei</taxon>
        <taxon>Neoteleostei</taxon>
        <taxon>Acanthomorphata</taxon>
        <taxon>Ovalentaria</taxon>
        <taxon>Atherinomorphae</taxon>
        <taxon>Cyprinodontiformes</taxon>
        <taxon>Goodeidae</taxon>
        <taxon>Ilyodon</taxon>
    </lineage>
</organism>
<proteinExistence type="predicted"/>
<evidence type="ECO:0000313" key="2">
    <source>
        <dbReference type="Proteomes" id="UP001482620"/>
    </source>
</evidence>